<comment type="caution">
    <text evidence="1">The sequence shown here is derived from an EMBL/GenBank/DDBJ whole genome shotgun (WGS) entry which is preliminary data.</text>
</comment>
<dbReference type="AlphaFoldDB" id="A0A6L2MA93"/>
<reference evidence="1" key="1">
    <citation type="journal article" date="2019" name="Sci. Rep.">
        <title>Draft genome of Tanacetum cinerariifolium, the natural source of mosquito coil.</title>
        <authorList>
            <person name="Yamashiro T."/>
            <person name="Shiraishi A."/>
            <person name="Satake H."/>
            <person name="Nakayama K."/>
        </authorList>
    </citation>
    <scope>NUCLEOTIDE SEQUENCE</scope>
</reference>
<evidence type="ECO:0000313" key="1">
    <source>
        <dbReference type="EMBL" id="GEU70901.1"/>
    </source>
</evidence>
<proteinExistence type="predicted"/>
<accession>A0A6L2MA93</accession>
<dbReference type="EMBL" id="BKCJ010006203">
    <property type="protein sequence ID" value="GEU70901.1"/>
    <property type="molecule type" value="Genomic_DNA"/>
</dbReference>
<protein>
    <submittedName>
        <fullName evidence="1">Uncharacterized protein</fullName>
    </submittedName>
</protein>
<organism evidence="1">
    <name type="scientific">Tanacetum cinerariifolium</name>
    <name type="common">Dalmatian daisy</name>
    <name type="synonym">Chrysanthemum cinerariifolium</name>
    <dbReference type="NCBI Taxonomy" id="118510"/>
    <lineage>
        <taxon>Eukaryota</taxon>
        <taxon>Viridiplantae</taxon>
        <taxon>Streptophyta</taxon>
        <taxon>Embryophyta</taxon>
        <taxon>Tracheophyta</taxon>
        <taxon>Spermatophyta</taxon>
        <taxon>Magnoliopsida</taxon>
        <taxon>eudicotyledons</taxon>
        <taxon>Gunneridae</taxon>
        <taxon>Pentapetalae</taxon>
        <taxon>asterids</taxon>
        <taxon>campanulids</taxon>
        <taxon>Asterales</taxon>
        <taxon>Asteraceae</taxon>
        <taxon>Asteroideae</taxon>
        <taxon>Anthemideae</taxon>
        <taxon>Anthemidinae</taxon>
        <taxon>Tanacetum</taxon>
    </lineage>
</organism>
<name>A0A6L2MA93_TANCI</name>
<gene>
    <name evidence="1" type="ORF">Tci_042879</name>
</gene>
<sequence length="411" mass="47649">MAQQVIPTAQLIPRFHIIGRYNNYAMLQSIPCSPECKIVGQILLDHLLIYALTATADVPVVYLQQLWRTVSKVPDLDDTIKFMLNTQEFNYIVDMFRDILHLPVETPENPFVALVNIETIEAFTNRVFNHCLTTRTSGHDRITINILQMFRAVINRTNVDYAALLWIKEDYHSIKDDIPLVRFYTTGNVLVRGMLIPNAFLTKEIRATDDSKEYETMFMNVDVLVNQPVITRNFHQSTPGNISSDFLENSKNDEILPVFSPFYNNPYLKDMQAFHAKESPISPPDPITPPIILTPSTIYELGKSFIKMCVKHHEEQIESTLNYLEELSFHYIKKMKEGLVNGWIIIPRDFDEVKTKLKEAHTQILKLPKKHMGQRDKIAFVHFRISDLEMTLEDIQDRHQLYVKNLMGHTS</sequence>